<keyword evidence="2" id="KW-1185">Reference proteome</keyword>
<feature type="region of interest" description="Disordered" evidence="1">
    <location>
        <begin position="68"/>
        <end position="124"/>
    </location>
</feature>
<feature type="compositionally biased region" description="Polar residues" evidence="1">
    <location>
        <begin position="95"/>
        <end position="109"/>
    </location>
</feature>
<dbReference type="GeneID" id="119631953"/>
<dbReference type="KEGG" id="gfs:119631953"/>
<dbReference type="RefSeq" id="XP_037880518.1">
    <property type="nucleotide sequence ID" value="XM_038024590.1"/>
</dbReference>
<accession>A0A8U0W5Q7</accession>
<evidence type="ECO:0000313" key="3">
    <source>
        <dbReference type="RefSeq" id="XP_037880518.1"/>
    </source>
</evidence>
<proteinExistence type="predicted"/>
<dbReference type="Proteomes" id="UP000092443">
    <property type="component" value="Unplaced"/>
</dbReference>
<reference evidence="3" key="1">
    <citation type="submission" date="2025-08" db="UniProtKB">
        <authorList>
            <consortium name="RefSeq"/>
        </authorList>
    </citation>
    <scope>IDENTIFICATION</scope>
    <source>
        <tissue evidence="3">Whole body pupa</tissue>
    </source>
</reference>
<dbReference type="AlphaFoldDB" id="A0A8U0W5Q7"/>
<evidence type="ECO:0000256" key="1">
    <source>
        <dbReference type="SAM" id="MobiDB-lite"/>
    </source>
</evidence>
<gene>
    <name evidence="3" type="primary">LOC119631953</name>
</gene>
<evidence type="ECO:0000313" key="2">
    <source>
        <dbReference type="Proteomes" id="UP000092443"/>
    </source>
</evidence>
<name>A0A8U0W5Q7_9MUSC</name>
<protein>
    <submittedName>
        <fullName evidence="3">Uncharacterized protein LOC119631953 isoform X1</fullName>
    </submittedName>
</protein>
<sequence>MYKLLITCASSNSLDHLLIMASSVLAKGLPKKCVTIDLSLKKALRNEEMCMEKMDSYLMEIKQLRIPRPKYGPSGSSPTRYHLDRPYTPPRDYNISGNENSLNSHTTAYQEGGEDFQPSSHNKF</sequence>
<organism evidence="2 3">
    <name type="scientific">Glossina fuscipes</name>
    <dbReference type="NCBI Taxonomy" id="7396"/>
    <lineage>
        <taxon>Eukaryota</taxon>
        <taxon>Metazoa</taxon>
        <taxon>Ecdysozoa</taxon>
        <taxon>Arthropoda</taxon>
        <taxon>Hexapoda</taxon>
        <taxon>Insecta</taxon>
        <taxon>Pterygota</taxon>
        <taxon>Neoptera</taxon>
        <taxon>Endopterygota</taxon>
        <taxon>Diptera</taxon>
        <taxon>Brachycera</taxon>
        <taxon>Muscomorpha</taxon>
        <taxon>Hippoboscoidea</taxon>
        <taxon>Glossinidae</taxon>
        <taxon>Glossina</taxon>
    </lineage>
</organism>